<feature type="domain" description="Glutamyl/glutaminyl-tRNA synthetase class Ib catalytic" evidence="8">
    <location>
        <begin position="107"/>
        <end position="273"/>
    </location>
</feature>
<dbReference type="Gene3D" id="1.10.1160.10">
    <property type="entry name" value="Glutamyl-trna Synthetase, Domain 2"/>
    <property type="match status" value="1"/>
</dbReference>
<comment type="subcellular location">
    <subcellularLocation>
        <location evidence="7">Cytoplasm</location>
    </subcellularLocation>
</comment>
<feature type="domain" description="Aminoacyl-tRNA synthetase class I anticodon-binding" evidence="9">
    <location>
        <begin position="296"/>
        <end position="429"/>
    </location>
</feature>
<dbReference type="GO" id="GO:0005524">
    <property type="term" value="F:ATP binding"/>
    <property type="evidence" value="ECO:0007669"/>
    <property type="project" value="UniProtKB-UniRule"/>
</dbReference>
<evidence type="ECO:0000256" key="2">
    <source>
        <dbReference type="ARBA" id="ARBA00022598"/>
    </source>
</evidence>
<evidence type="ECO:0000313" key="10">
    <source>
        <dbReference type="EMBL" id="KKW47440.1"/>
    </source>
</evidence>
<keyword evidence="3 7" id="KW-0547">Nucleotide-binding</keyword>
<dbReference type="InterPro" id="IPR004527">
    <property type="entry name" value="Glu-tRNA-ligase_bac/mito"/>
</dbReference>
<dbReference type="GO" id="GO:0000049">
    <property type="term" value="F:tRNA binding"/>
    <property type="evidence" value="ECO:0007669"/>
    <property type="project" value="InterPro"/>
</dbReference>
<evidence type="ECO:0000313" key="11">
    <source>
        <dbReference type="Proteomes" id="UP000034789"/>
    </source>
</evidence>
<keyword evidence="7" id="KW-0963">Cytoplasm</keyword>
<evidence type="ECO:0000256" key="3">
    <source>
        <dbReference type="ARBA" id="ARBA00022741"/>
    </source>
</evidence>
<feature type="short sequence motif" description="'KMSKS' region" evidence="7">
    <location>
        <begin position="205"/>
        <end position="209"/>
    </location>
</feature>
<dbReference type="InterPro" id="IPR033910">
    <property type="entry name" value="GluRS_core"/>
</dbReference>
<dbReference type="HAMAP" id="MF_00022">
    <property type="entry name" value="Glu_tRNA_synth_type1"/>
    <property type="match status" value="1"/>
</dbReference>
<dbReference type="PRINTS" id="PR00987">
    <property type="entry name" value="TRNASYNTHGLU"/>
</dbReference>
<comment type="subunit">
    <text evidence="7">Monomer.</text>
</comment>
<evidence type="ECO:0000256" key="5">
    <source>
        <dbReference type="ARBA" id="ARBA00022917"/>
    </source>
</evidence>
<dbReference type="InterPro" id="IPR049940">
    <property type="entry name" value="GluQ/Sye"/>
</dbReference>
<dbReference type="SUPFAM" id="SSF52374">
    <property type="entry name" value="Nucleotidylyl transferase"/>
    <property type="match status" value="1"/>
</dbReference>
<dbReference type="InterPro" id="IPR008925">
    <property type="entry name" value="aa_tRNA-synth_I_cd-bd_sf"/>
</dbReference>
<evidence type="ECO:0000256" key="1">
    <source>
        <dbReference type="ARBA" id="ARBA00007894"/>
    </source>
</evidence>
<reference evidence="10 11" key="1">
    <citation type="journal article" date="2015" name="Nature">
        <title>rRNA introns, odd ribosomes, and small enigmatic genomes across a large radiation of phyla.</title>
        <authorList>
            <person name="Brown C.T."/>
            <person name="Hug L.A."/>
            <person name="Thomas B.C."/>
            <person name="Sharon I."/>
            <person name="Castelle C.J."/>
            <person name="Singh A."/>
            <person name="Wilkins M.J."/>
            <person name="Williams K.H."/>
            <person name="Banfield J.F."/>
        </authorList>
    </citation>
    <scope>NUCLEOTIDE SEQUENCE [LARGE SCALE GENOMIC DNA]</scope>
</reference>
<proteinExistence type="inferred from homology"/>
<dbReference type="Gene3D" id="1.10.10.350">
    <property type="match status" value="1"/>
</dbReference>
<dbReference type="InterPro" id="IPR014729">
    <property type="entry name" value="Rossmann-like_a/b/a_fold"/>
</dbReference>
<evidence type="ECO:0000259" key="8">
    <source>
        <dbReference type="Pfam" id="PF00749"/>
    </source>
</evidence>
<comment type="similarity">
    <text evidence="1 7">Belongs to the class-I aminoacyl-tRNA synthetase family. Glutamate--tRNA ligase type 1 subfamily.</text>
</comment>
<evidence type="ECO:0000256" key="7">
    <source>
        <dbReference type="HAMAP-Rule" id="MF_00022"/>
    </source>
</evidence>
<organism evidence="10 11">
    <name type="scientific">Candidatus Kaiserbacteria bacterium GW2011_GWA2_58_9</name>
    <dbReference type="NCBI Taxonomy" id="1618672"/>
    <lineage>
        <taxon>Bacteria</taxon>
        <taxon>Candidatus Kaiseribacteriota</taxon>
    </lineage>
</organism>
<keyword evidence="2 7" id="KW-0436">Ligase</keyword>
<evidence type="ECO:0000256" key="4">
    <source>
        <dbReference type="ARBA" id="ARBA00022840"/>
    </source>
</evidence>
<keyword evidence="5 7" id="KW-0648">Protein biosynthesis</keyword>
<feature type="short sequence motif" description="'HIGH' region" evidence="7">
    <location>
        <begin position="9"/>
        <end position="19"/>
    </location>
</feature>
<dbReference type="PANTHER" id="PTHR43311">
    <property type="entry name" value="GLUTAMATE--TRNA LIGASE"/>
    <property type="match status" value="1"/>
</dbReference>
<dbReference type="GO" id="GO:0004818">
    <property type="term" value="F:glutamate-tRNA ligase activity"/>
    <property type="evidence" value="ECO:0007669"/>
    <property type="project" value="UniProtKB-UniRule"/>
</dbReference>
<protein>
    <recommendedName>
        <fullName evidence="7">Glutamate--tRNA ligase</fullName>
        <ecNumber evidence="7">6.1.1.17</ecNumber>
    </recommendedName>
    <alternativeName>
        <fullName evidence="7">Glutamyl-tRNA synthetase</fullName>
        <shortName evidence="7">GluRS</shortName>
    </alternativeName>
</protein>
<comment type="caution">
    <text evidence="7">Lacks conserved residue(s) required for the propagation of feature annotation.</text>
</comment>
<feature type="binding site" evidence="7">
    <location>
        <position position="208"/>
    </location>
    <ligand>
        <name>ATP</name>
        <dbReference type="ChEBI" id="CHEBI:30616"/>
    </ligand>
</feature>
<comment type="caution">
    <text evidence="10">The sequence shown here is derived from an EMBL/GenBank/DDBJ whole genome shotgun (WGS) entry which is preliminary data.</text>
</comment>
<dbReference type="Gene3D" id="3.40.50.620">
    <property type="entry name" value="HUPs"/>
    <property type="match status" value="2"/>
</dbReference>
<dbReference type="Proteomes" id="UP000034789">
    <property type="component" value="Unassembled WGS sequence"/>
</dbReference>
<evidence type="ECO:0000259" key="9">
    <source>
        <dbReference type="Pfam" id="PF19269"/>
    </source>
</evidence>
<dbReference type="EC" id="6.1.1.17" evidence="7"/>
<sequence>MHVVTRFPPSPTGYFHIGSARTALFNYVFAAKEGGVMYLRFEDTDKERSKKEYEDDILAGLAWLGIPFTPAAPLRQSERVENYRVYLHALIKTGAAYEAEEGLAGGKVIRFRNPNTRVTFSDLIRGEMGFDTAELKDFIIARNADDPLYHLAVVADDHDMGITHVIRGEDHLSNTQRQILIMEALGFERPRYAHMPLILAPDRSKLSKRHGAVSVNEYKREGYLPEALVNYLALLGWTPPEKEKFSLGEMIAAFDIGAVHKSGAIFDARKLEWLNKEYLREMPDDIFVKEVTRRAPVWDERTAAKLAPLLRERVGVWRDLGALAEEFDYFSAEPKLDPAKVSGKGSDATSASRHLQTLHEMFMKAAVDDFSDPDTIKNIVWGYATAEGRGAVLWPLRYALSGREKSPDPFLIASSLGKEKTLSRVQTALALLKAS</sequence>
<dbReference type="SUPFAM" id="SSF48163">
    <property type="entry name" value="An anticodon-binding domain of class I aminoacyl-tRNA synthetases"/>
    <property type="match status" value="1"/>
</dbReference>
<dbReference type="PANTHER" id="PTHR43311:SF2">
    <property type="entry name" value="GLUTAMATE--TRNA LIGASE, MITOCHONDRIAL-RELATED"/>
    <property type="match status" value="1"/>
</dbReference>
<dbReference type="CDD" id="cd00808">
    <property type="entry name" value="GluRS_core"/>
    <property type="match status" value="1"/>
</dbReference>
<accession>A0A0G1YW69</accession>
<dbReference type="Gene3D" id="3.90.800.10">
    <property type="entry name" value="Glutamyl-tRNA Synthetase, Domain 3"/>
    <property type="match status" value="1"/>
</dbReference>
<dbReference type="InterPro" id="IPR020061">
    <property type="entry name" value="Glu_tRNA_lig_a-bdl"/>
</dbReference>
<dbReference type="GO" id="GO:0005829">
    <property type="term" value="C:cytosol"/>
    <property type="evidence" value="ECO:0007669"/>
    <property type="project" value="TreeGrafter"/>
</dbReference>
<dbReference type="InterPro" id="IPR045462">
    <property type="entry name" value="aa-tRNA-synth_I_cd-bd"/>
</dbReference>
<dbReference type="InterPro" id="IPR020751">
    <property type="entry name" value="aa-tRNA-synth_I_codon-bd_sub2"/>
</dbReference>
<keyword evidence="6 7" id="KW-0030">Aminoacyl-tRNA synthetase</keyword>
<comment type="function">
    <text evidence="7">Catalyzes the attachment of glutamate to tRNA(Glu) in a two-step reaction: glutamate is first activated by ATP to form Glu-AMP and then transferred to the acceptor end of tRNA(Glu).</text>
</comment>
<evidence type="ECO:0000256" key="6">
    <source>
        <dbReference type="ARBA" id="ARBA00023146"/>
    </source>
</evidence>
<feature type="domain" description="Glutamyl/glutaminyl-tRNA synthetase class Ib catalytic" evidence="8">
    <location>
        <begin position="3"/>
        <end position="100"/>
    </location>
</feature>
<dbReference type="InterPro" id="IPR000924">
    <property type="entry name" value="Glu/Gln-tRNA-synth"/>
</dbReference>
<name>A0A0G1YW69_9BACT</name>
<dbReference type="Pfam" id="PF19269">
    <property type="entry name" value="Anticodon_2"/>
    <property type="match status" value="1"/>
</dbReference>
<dbReference type="InterPro" id="IPR020058">
    <property type="entry name" value="Glu/Gln-tRNA-synth_Ib_cat-dom"/>
</dbReference>
<dbReference type="PATRIC" id="fig|1618672.3.peg.254"/>
<keyword evidence="4 7" id="KW-0067">ATP-binding</keyword>
<dbReference type="GO" id="GO:0008270">
    <property type="term" value="F:zinc ion binding"/>
    <property type="evidence" value="ECO:0007669"/>
    <property type="project" value="InterPro"/>
</dbReference>
<dbReference type="Pfam" id="PF00749">
    <property type="entry name" value="tRNA-synt_1c"/>
    <property type="match status" value="2"/>
</dbReference>
<gene>
    <name evidence="7" type="primary">gltX</name>
    <name evidence="10" type="ORF">UY98_C0012G0002</name>
</gene>
<comment type="catalytic activity">
    <reaction evidence="7">
        <text>tRNA(Glu) + L-glutamate + ATP = L-glutamyl-tRNA(Glu) + AMP + diphosphate</text>
        <dbReference type="Rhea" id="RHEA:23540"/>
        <dbReference type="Rhea" id="RHEA-COMP:9663"/>
        <dbReference type="Rhea" id="RHEA-COMP:9680"/>
        <dbReference type="ChEBI" id="CHEBI:29985"/>
        <dbReference type="ChEBI" id="CHEBI:30616"/>
        <dbReference type="ChEBI" id="CHEBI:33019"/>
        <dbReference type="ChEBI" id="CHEBI:78442"/>
        <dbReference type="ChEBI" id="CHEBI:78520"/>
        <dbReference type="ChEBI" id="CHEBI:456215"/>
        <dbReference type="EC" id="6.1.1.17"/>
    </reaction>
</comment>
<dbReference type="EMBL" id="LCSD01000012">
    <property type="protein sequence ID" value="KKW47440.1"/>
    <property type="molecule type" value="Genomic_DNA"/>
</dbReference>
<dbReference type="GO" id="GO:0006424">
    <property type="term" value="P:glutamyl-tRNA aminoacylation"/>
    <property type="evidence" value="ECO:0007669"/>
    <property type="project" value="UniProtKB-UniRule"/>
</dbReference>
<dbReference type="AlphaFoldDB" id="A0A0G1YW69"/>